<dbReference type="AlphaFoldDB" id="A0A2N4TZ17"/>
<dbReference type="EMBL" id="PDNW01000031">
    <property type="protein sequence ID" value="PLC48012.1"/>
    <property type="molecule type" value="Genomic_DNA"/>
</dbReference>
<gene>
    <name evidence="2" type="ORF">CR159_20370</name>
</gene>
<protein>
    <submittedName>
        <fullName evidence="2">Uncharacterized protein</fullName>
    </submittedName>
</protein>
<dbReference type="Pfam" id="PF10011">
    <property type="entry name" value="DUF2254"/>
    <property type="match status" value="1"/>
</dbReference>
<keyword evidence="1" id="KW-0812">Transmembrane</keyword>
<sequence length="145" mass="15793">MQARLILFGVTILVVALIVITLLRWIEYLSRLGRVAETSQRVEDVARNAMNDRIAAPCLGGRPLRDSHSLPPEAYSVESSRTGYVQHLDIKALQICADEQQAEIFVVALPGTFIHTGKLIAAVVPGLDGQRVVGKDRRGGYSGLS</sequence>
<evidence type="ECO:0000313" key="2">
    <source>
        <dbReference type="EMBL" id="PLC48012.1"/>
    </source>
</evidence>
<keyword evidence="1" id="KW-0472">Membrane</keyword>
<organism evidence="2 3">
    <name type="scientific">Pollutimonas subterranea</name>
    <dbReference type="NCBI Taxonomy" id="2045210"/>
    <lineage>
        <taxon>Bacteria</taxon>
        <taxon>Pseudomonadati</taxon>
        <taxon>Pseudomonadota</taxon>
        <taxon>Betaproteobacteria</taxon>
        <taxon>Burkholderiales</taxon>
        <taxon>Alcaligenaceae</taxon>
        <taxon>Pollutimonas</taxon>
    </lineage>
</organism>
<dbReference type="Proteomes" id="UP000234190">
    <property type="component" value="Unassembled WGS sequence"/>
</dbReference>
<dbReference type="RefSeq" id="WP_102075784.1">
    <property type="nucleotide sequence ID" value="NZ_PDNW01000031.1"/>
</dbReference>
<evidence type="ECO:0000313" key="3">
    <source>
        <dbReference type="Proteomes" id="UP000234190"/>
    </source>
</evidence>
<proteinExistence type="predicted"/>
<name>A0A2N4TZ17_9BURK</name>
<keyword evidence="1" id="KW-1133">Transmembrane helix</keyword>
<feature type="transmembrane region" description="Helical" evidence="1">
    <location>
        <begin position="6"/>
        <end position="26"/>
    </location>
</feature>
<evidence type="ECO:0000256" key="1">
    <source>
        <dbReference type="SAM" id="Phobius"/>
    </source>
</evidence>
<accession>A0A2N4TZ17</accession>
<dbReference type="OrthoDB" id="2955631at2"/>
<comment type="caution">
    <text evidence="2">The sequence shown here is derived from an EMBL/GenBank/DDBJ whole genome shotgun (WGS) entry which is preliminary data.</text>
</comment>
<dbReference type="InterPro" id="IPR018723">
    <property type="entry name" value="DUF2254_membrane"/>
</dbReference>
<reference evidence="2 3" key="1">
    <citation type="submission" date="2017-10" db="EMBL/GenBank/DDBJ databases">
        <title>Two draft genome sequences of Pusillimonas sp. strains isolated from a nitrate- and radionuclide-contaminated groundwater in Russia.</title>
        <authorList>
            <person name="Grouzdev D.S."/>
            <person name="Tourova T.P."/>
            <person name="Goeva M.A."/>
            <person name="Babich T.L."/>
            <person name="Sokolova D.S."/>
            <person name="Abdullin R."/>
            <person name="Poltaraus A.B."/>
            <person name="Toshchakov S.V."/>
            <person name="Nazina T.N."/>
        </authorList>
    </citation>
    <scope>NUCLEOTIDE SEQUENCE [LARGE SCALE GENOMIC DNA]</scope>
    <source>
        <strain evidence="2 3">JR1/69-3-13</strain>
    </source>
</reference>
<keyword evidence="3" id="KW-1185">Reference proteome</keyword>